<gene>
    <name evidence="1" type="ORF">CVS27_02900</name>
</gene>
<evidence type="ECO:0000313" key="1">
    <source>
        <dbReference type="EMBL" id="POH74832.1"/>
    </source>
</evidence>
<reference evidence="1 2" key="1">
    <citation type="submission" date="2018-01" db="EMBL/GenBank/DDBJ databases">
        <title>Arthrobacter sp. nov., from glaciers in China.</title>
        <authorList>
            <person name="Liu Q."/>
            <person name="Xin Y.-H."/>
        </authorList>
    </citation>
    <scope>NUCLEOTIDE SEQUENCE [LARGE SCALE GENOMIC DNA]</scope>
    <source>
        <strain evidence="1 2">HLT2-12-2</strain>
    </source>
</reference>
<comment type="caution">
    <text evidence="1">The sequence shown here is derived from an EMBL/GenBank/DDBJ whole genome shotgun (WGS) entry which is preliminary data.</text>
</comment>
<organism evidence="1 2">
    <name type="scientific">Arthrobacter glacialis</name>
    <dbReference type="NCBI Taxonomy" id="1664"/>
    <lineage>
        <taxon>Bacteria</taxon>
        <taxon>Bacillati</taxon>
        <taxon>Actinomycetota</taxon>
        <taxon>Actinomycetes</taxon>
        <taxon>Micrococcales</taxon>
        <taxon>Micrococcaceae</taxon>
        <taxon>Arthrobacter</taxon>
    </lineage>
</organism>
<dbReference type="Proteomes" id="UP000237061">
    <property type="component" value="Unassembled WGS sequence"/>
</dbReference>
<protein>
    <recommendedName>
        <fullName evidence="3">DUF559 domain-containing protein</fullName>
    </recommendedName>
</protein>
<dbReference type="AlphaFoldDB" id="A0A2S4A0W0"/>
<evidence type="ECO:0008006" key="3">
    <source>
        <dbReference type="Google" id="ProtNLM"/>
    </source>
</evidence>
<dbReference type="Gene3D" id="3.40.960.10">
    <property type="entry name" value="VSR Endonuclease"/>
    <property type="match status" value="1"/>
</dbReference>
<evidence type="ECO:0000313" key="2">
    <source>
        <dbReference type="Proteomes" id="UP000237061"/>
    </source>
</evidence>
<name>A0A2S4A0W0_ARTGL</name>
<sequence length="277" mass="30613">MESCRAHTSVTSSSFISHITAAKIHGLFLPSRFEAAQCLDVARPRGESSPRRRHVNGRRLLLGPGDLVIVAGVPVTSVQRTLVDIASLLTLDELVDIADQIVCEHHSKCVPPKTAMVERNALNAYIAEHAGARGMRKLLAAMEWVRVGSDSPPETRLRLIIARSPLPDFEPNVEILGPDGLAMVAPDLANEEYKTCAEYDGNHHFTPEQQTKDHDRDFVTNSLGWHQALINRKDMQAGELILVTKLARMLVRGGWPDPKNLAGQSLRGALNTRREFQ</sequence>
<proteinExistence type="predicted"/>
<dbReference type="EMBL" id="PPXC01000002">
    <property type="protein sequence ID" value="POH74832.1"/>
    <property type="molecule type" value="Genomic_DNA"/>
</dbReference>
<keyword evidence="2" id="KW-1185">Reference proteome</keyword>
<accession>A0A2S4A0W0</accession>